<sequence length="1205" mass="139954">MLAGLFVCVVRKEEDSMIIRSPEPKVQILADPEVKILVDRDPIKTSFEQWAKPGHFSRTIAKGPDTTTWIWNLHADAHDFDSHTSDLEEISRKVFSAHFGQLSIIFLWLSGMYFHGARFSNYEAWLNDPTHIRPSAQVVWPIVGQEILNGDVGGGFRGIQITSGFFQIWRASGITSELQLYCTAIGALVFAALMLFAGWFHYHKAAPKLVWFQDVESMLNHHLAGLLGLGSLSWAGHQVHVSLPINQFLNAGVDPKEIPLPHEFILNRDLLAQLYPSFAEGATPFFTLNWSKYADFLTFRGGLDPLTGGLWLTDIAHHHLAIAILFLIAGHMYRTNWGIGHGIKDILEAHKGPFTGQGHKGLYEILTTSWHAQLSINLAMLGSLTIIVAHHMYAMPPYPYLATDYGTQLSLFTHHMWIGGFLIVGAAAHAAIFMVRDYDPTTRDNDNEGNSPSPYYYGAEMGDYDENREEEIQAAIDADETNQEDITVYLSQNEKKETTSNNINIDKNKKLAPLEKSLVTTLFDYNRWKTPGKKMDLFRSDSDKTSYNDNELFNYWSSINKEKLNQLSNELFQKAKIIDRKDKKKINPADVFDIRRRLSDDKQKRKYLPKIYDPFVNGGFRAEIQNNVSLRPFITNETDTTNSILVNKIHGLLISNNSNSPEFDQKIDQFDRKLLLTKIGFFVKLISKFSEKSVSSLDFDALHLFPEHEQGKMYSEEKKNFFFDAIQTTHTNDTIFTTSLSSEINEISKEVPRWEYQLIDDIEVGLNPAIHTKDPQICCRLPGEQIVFSCETLFSKTDEAYNRDFSRKHPSIDPSTDFRIPHFLREMDFDREIIRGSVHGQRRKIAILKLFQANVHSPIFVDNYPFGGLFDDIVQYVKEYFRKPGTDNSEFLQFQKVQEERRKEDQKDEIENRLEKIEEAWESILYGLLKLEKKEYEITENLNLYLAKYYTIRPHRRRRGSKIITEMSNLVKERDYLINKYLGYYGDCGCGIKEDMFQHFNIQGYLLELKKLKKFTIVAIKKGDINIENLVRITNTDFCYGNARDITELRDYLMFFIEPNRVSIKNYEQIFIYQIISIALRHKRKISKRNSKNSRLENYDFLIPENLLSPRRRRELRILISLNSRNRKIVDRNTIKEKKINNSSEVLTKNKDLDSDTKKLKNLKFFLWPNYRFEDLACMNRYWFDTHNGSRFSILRIHMYPRLKI</sequence>
<dbReference type="Gramene" id="Psat07G0681500-T1">
    <property type="protein sequence ID" value="KAI5392168.1"/>
    <property type="gene ID" value="KIW84_076815"/>
</dbReference>
<dbReference type="NCBIfam" id="TIGR01335">
    <property type="entry name" value="psaA"/>
    <property type="match status" value="1"/>
</dbReference>
<keyword evidence="2" id="KW-0472">Membrane</keyword>
<evidence type="ECO:0000256" key="1">
    <source>
        <dbReference type="ARBA" id="ARBA00004141"/>
    </source>
</evidence>
<comment type="caution">
    <text evidence="3">The sequence shown here is derived from an EMBL/GenBank/DDBJ whole genome shotgun (WGS) entry which is preliminary data.</text>
</comment>
<dbReference type="PRINTS" id="PR00257">
    <property type="entry name" value="PHOTSYSPSAAB"/>
</dbReference>
<dbReference type="Pfam" id="PF00223">
    <property type="entry name" value="PsaA_PsaB"/>
    <property type="match status" value="1"/>
</dbReference>
<evidence type="ECO:0000256" key="2">
    <source>
        <dbReference type="SAM" id="Phobius"/>
    </source>
</evidence>
<feature type="transmembrane region" description="Helical" evidence="2">
    <location>
        <begin position="95"/>
        <end position="114"/>
    </location>
</feature>
<keyword evidence="2" id="KW-1133">Transmembrane helix</keyword>
<dbReference type="GO" id="GO:0046872">
    <property type="term" value="F:metal ion binding"/>
    <property type="evidence" value="ECO:0007669"/>
    <property type="project" value="InterPro"/>
</dbReference>
<dbReference type="GO" id="GO:0015979">
    <property type="term" value="P:photosynthesis"/>
    <property type="evidence" value="ECO:0007669"/>
    <property type="project" value="InterPro"/>
</dbReference>
<dbReference type="Pfam" id="PF05758">
    <property type="entry name" value="Ycf1"/>
    <property type="match status" value="1"/>
</dbReference>
<keyword evidence="4" id="KW-1185">Reference proteome</keyword>
<dbReference type="AlphaFoldDB" id="A0A9D5A2V0"/>
<keyword evidence="2" id="KW-0812">Transmembrane</keyword>
<evidence type="ECO:0000313" key="3">
    <source>
        <dbReference type="EMBL" id="KAI5392168.1"/>
    </source>
</evidence>
<dbReference type="InterPro" id="IPR006243">
    <property type="entry name" value="PSI_PsaA"/>
</dbReference>
<dbReference type="PANTHER" id="PTHR30128">
    <property type="entry name" value="OUTER MEMBRANE PROTEIN, OMPA-RELATED"/>
    <property type="match status" value="1"/>
</dbReference>
<dbReference type="Gene3D" id="1.20.1130.10">
    <property type="entry name" value="Photosystem I PsaA/PsaB"/>
    <property type="match status" value="1"/>
</dbReference>
<dbReference type="EMBL" id="JAMSHJ010000007">
    <property type="protein sequence ID" value="KAI5392168.1"/>
    <property type="molecule type" value="Genomic_DNA"/>
</dbReference>
<dbReference type="GO" id="GO:0009535">
    <property type="term" value="C:chloroplast thylakoid membrane"/>
    <property type="evidence" value="ECO:0007669"/>
    <property type="project" value="TreeGrafter"/>
</dbReference>
<evidence type="ECO:0008006" key="5">
    <source>
        <dbReference type="Google" id="ProtNLM"/>
    </source>
</evidence>
<dbReference type="Proteomes" id="UP001058974">
    <property type="component" value="Chromosome 7"/>
</dbReference>
<dbReference type="InterPro" id="IPR036408">
    <property type="entry name" value="PSI_PsaA/B_sf"/>
</dbReference>
<accession>A0A9D5A2V0</accession>
<evidence type="ECO:0000313" key="4">
    <source>
        <dbReference type="Proteomes" id="UP001058974"/>
    </source>
</evidence>
<dbReference type="InterPro" id="IPR008896">
    <property type="entry name" value="TIC214"/>
</dbReference>
<organism evidence="3 4">
    <name type="scientific">Pisum sativum</name>
    <name type="common">Garden pea</name>
    <name type="synonym">Lathyrus oleraceus</name>
    <dbReference type="NCBI Taxonomy" id="3888"/>
    <lineage>
        <taxon>Eukaryota</taxon>
        <taxon>Viridiplantae</taxon>
        <taxon>Streptophyta</taxon>
        <taxon>Embryophyta</taxon>
        <taxon>Tracheophyta</taxon>
        <taxon>Spermatophyta</taxon>
        <taxon>Magnoliopsida</taxon>
        <taxon>eudicotyledons</taxon>
        <taxon>Gunneridae</taxon>
        <taxon>Pentapetalae</taxon>
        <taxon>rosids</taxon>
        <taxon>fabids</taxon>
        <taxon>Fabales</taxon>
        <taxon>Fabaceae</taxon>
        <taxon>Papilionoideae</taxon>
        <taxon>50 kb inversion clade</taxon>
        <taxon>NPAAA clade</taxon>
        <taxon>Hologalegina</taxon>
        <taxon>IRL clade</taxon>
        <taxon>Fabeae</taxon>
        <taxon>Lathyrus</taxon>
    </lineage>
</organism>
<reference evidence="3 4" key="1">
    <citation type="journal article" date="2022" name="Nat. Genet.">
        <title>Improved pea reference genome and pan-genome highlight genomic features and evolutionary characteristics.</title>
        <authorList>
            <person name="Yang T."/>
            <person name="Liu R."/>
            <person name="Luo Y."/>
            <person name="Hu S."/>
            <person name="Wang D."/>
            <person name="Wang C."/>
            <person name="Pandey M.K."/>
            <person name="Ge S."/>
            <person name="Xu Q."/>
            <person name="Li N."/>
            <person name="Li G."/>
            <person name="Huang Y."/>
            <person name="Saxena R.K."/>
            <person name="Ji Y."/>
            <person name="Li M."/>
            <person name="Yan X."/>
            <person name="He Y."/>
            <person name="Liu Y."/>
            <person name="Wang X."/>
            <person name="Xiang C."/>
            <person name="Varshney R.K."/>
            <person name="Ding H."/>
            <person name="Gao S."/>
            <person name="Zong X."/>
        </authorList>
    </citation>
    <scope>NUCLEOTIDE SEQUENCE [LARGE SCALE GENOMIC DNA]</scope>
    <source>
        <strain evidence="3 4">cv. Zhongwan 6</strain>
    </source>
</reference>
<proteinExistence type="predicted"/>
<name>A0A9D5A2V0_PEA</name>
<feature type="transmembrane region" description="Helical" evidence="2">
    <location>
        <begin position="414"/>
        <end position="435"/>
    </location>
</feature>
<feature type="transmembrane region" description="Helical" evidence="2">
    <location>
        <begin position="180"/>
        <end position="202"/>
    </location>
</feature>
<dbReference type="PANTHER" id="PTHR30128:SF19">
    <property type="entry name" value="PHOTOSYSTEM I P700 CHLOROPHYLL A APOPROTEIN A1-RELATED"/>
    <property type="match status" value="1"/>
</dbReference>
<protein>
    <recommendedName>
        <fullName evidence="5">Photosystem I P700 chlorophyll a apoprotein A1</fullName>
    </recommendedName>
</protein>
<dbReference type="SUPFAM" id="SSF81558">
    <property type="entry name" value="Photosystem I subunits PsaA/PsaB"/>
    <property type="match status" value="1"/>
</dbReference>
<feature type="transmembrane region" description="Helical" evidence="2">
    <location>
        <begin position="315"/>
        <end position="333"/>
    </location>
</feature>
<dbReference type="InterPro" id="IPR001280">
    <property type="entry name" value="PSI_PsaA/B"/>
</dbReference>
<gene>
    <name evidence="3" type="ORF">KIW84_076815</name>
</gene>
<comment type="subcellular location">
    <subcellularLocation>
        <location evidence="1">Membrane</location>
        <topology evidence="1">Multi-pass membrane protein</topology>
    </subcellularLocation>
</comment>